<evidence type="ECO:0000313" key="1">
    <source>
        <dbReference type="EMBL" id="MDM9561626.1"/>
    </source>
</evidence>
<organism evidence="1 2">
    <name type="scientific">Bordetella petrii</name>
    <dbReference type="NCBI Taxonomy" id="94624"/>
    <lineage>
        <taxon>Bacteria</taxon>
        <taxon>Pseudomonadati</taxon>
        <taxon>Pseudomonadota</taxon>
        <taxon>Betaproteobacteria</taxon>
        <taxon>Burkholderiales</taxon>
        <taxon>Alcaligenaceae</taxon>
        <taxon>Bordetella</taxon>
    </lineage>
</organism>
<dbReference type="Gene3D" id="3.40.190.10">
    <property type="entry name" value="Periplasmic binding protein-like II"/>
    <property type="match status" value="2"/>
</dbReference>
<evidence type="ECO:0000313" key="2">
    <source>
        <dbReference type="Proteomes" id="UP001175604"/>
    </source>
</evidence>
<dbReference type="Proteomes" id="UP001175604">
    <property type="component" value="Unassembled WGS sequence"/>
</dbReference>
<reference evidence="1" key="1">
    <citation type="submission" date="2023-06" db="EMBL/GenBank/DDBJ databases">
        <title>full genome analysis of Phenantherene degrader P3.</title>
        <authorList>
            <person name="Akbar A."/>
            <person name="Rahmeh R."/>
            <person name="Kishk M."/>
        </authorList>
    </citation>
    <scope>NUCLEOTIDE SEQUENCE</scope>
    <source>
        <strain evidence="1">P3</strain>
    </source>
</reference>
<sequence>MTRPYRGLTWDHPRGYAALRAAAELDPLIDWDTHPLEGFESSPIAGLCQRYDLVVLDHPHLGEALAHECLRPLDEVFTPAELARIAADSIGRAYDSYTMAGRQWALPLDAATQVMAARPDLLDGEPPRDWDAVRVLAARTGKVAMSLAGPHALLSFLSICAALDPAADLRDGSRWHAEAVATEACALLAGLARSSPAAVRAKNPIGLLAHMTSHDDVALCPLVYGYVNYASAALAHPLSFHDAPAGAAGVPGSILGGTGIAIARRCRVDDALRQHLSRLMSEPMQTAFIPMHDGQPSHRRSWTGPPADMPSPAFYRQTRRTLEAAAIRPRHAGYIAFQDQASALLRDRLAAGERPAVLARELARLHAASHPPGEPRA</sequence>
<gene>
    <name evidence="1" type="ORF">QUC21_21505</name>
</gene>
<dbReference type="SUPFAM" id="SSF53850">
    <property type="entry name" value="Periplasmic binding protein-like II"/>
    <property type="match status" value="1"/>
</dbReference>
<comment type="caution">
    <text evidence="1">The sequence shown here is derived from an EMBL/GenBank/DDBJ whole genome shotgun (WGS) entry which is preliminary data.</text>
</comment>
<dbReference type="EMBL" id="JAUDJE010000024">
    <property type="protein sequence ID" value="MDM9561626.1"/>
    <property type="molecule type" value="Genomic_DNA"/>
</dbReference>
<protein>
    <submittedName>
        <fullName evidence="1">Uncharacterized protein</fullName>
    </submittedName>
</protein>
<proteinExistence type="predicted"/>
<accession>A0ABT7W8V2</accession>
<dbReference type="RefSeq" id="WP_289786651.1">
    <property type="nucleotide sequence ID" value="NZ_JAUDJE010000024.1"/>
</dbReference>
<keyword evidence="2" id="KW-1185">Reference proteome</keyword>
<name>A0ABT7W8V2_9BORD</name>